<dbReference type="Proteomes" id="UP000076584">
    <property type="component" value="Unassembled WGS sequence"/>
</dbReference>
<keyword evidence="2" id="KW-1133">Transmembrane helix</keyword>
<evidence type="ECO:0000256" key="1">
    <source>
        <dbReference type="SAM" id="MobiDB-lite"/>
    </source>
</evidence>
<evidence type="ECO:0000313" key="3">
    <source>
        <dbReference type="EMBL" id="KZL68524.1"/>
    </source>
</evidence>
<feature type="compositionally biased region" description="Polar residues" evidence="1">
    <location>
        <begin position="96"/>
        <end position="120"/>
    </location>
</feature>
<reference evidence="3 4" key="1">
    <citation type="submission" date="2015-06" db="EMBL/GenBank/DDBJ databases">
        <title>Survival trade-offs in plant roots during colonization by closely related pathogenic and mutualistic fungi.</title>
        <authorList>
            <person name="Hacquard S."/>
            <person name="Kracher B."/>
            <person name="Hiruma K."/>
            <person name="Weinman A."/>
            <person name="Muench P."/>
            <person name="Garrido Oter R."/>
            <person name="Ver Loren van Themaat E."/>
            <person name="Dallerey J.-F."/>
            <person name="Damm U."/>
            <person name="Henrissat B."/>
            <person name="Lespinet O."/>
            <person name="Thon M."/>
            <person name="Kemen E."/>
            <person name="McHardy A.C."/>
            <person name="Schulze-Lefert P."/>
            <person name="O'Connell R.J."/>
        </authorList>
    </citation>
    <scope>NUCLEOTIDE SEQUENCE [LARGE SCALE GENOMIC DNA]</scope>
    <source>
        <strain evidence="3 4">MAFF 238704</strain>
    </source>
</reference>
<organism evidence="3 4">
    <name type="scientific">Colletotrichum incanum</name>
    <name type="common">Soybean anthracnose fungus</name>
    <dbReference type="NCBI Taxonomy" id="1573173"/>
    <lineage>
        <taxon>Eukaryota</taxon>
        <taxon>Fungi</taxon>
        <taxon>Dikarya</taxon>
        <taxon>Ascomycota</taxon>
        <taxon>Pezizomycotina</taxon>
        <taxon>Sordariomycetes</taxon>
        <taxon>Hypocreomycetidae</taxon>
        <taxon>Glomerellales</taxon>
        <taxon>Glomerellaceae</taxon>
        <taxon>Colletotrichum</taxon>
        <taxon>Colletotrichum spaethianum species complex</taxon>
    </lineage>
</organism>
<proteinExistence type="predicted"/>
<dbReference type="AlphaFoldDB" id="A0A161VCU3"/>
<name>A0A161VCU3_COLIC</name>
<comment type="caution">
    <text evidence="3">The sequence shown here is derived from an EMBL/GenBank/DDBJ whole genome shotgun (WGS) entry which is preliminary data.</text>
</comment>
<evidence type="ECO:0000313" key="4">
    <source>
        <dbReference type="Proteomes" id="UP000076584"/>
    </source>
</evidence>
<gene>
    <name evidence="3" type="ORF">CI238_00020</name>
</gene>
<protein>
    <submittedName>
        <fullName evidence="3">Uncharacterized protein</fullName>
    </submittedName>
</protein>
<accession>A0A161VCU3</accession>
<feature type="transmembrane region" description="Helical" evidence="2">
    <location>
        <begin position="20"/>
        <end position="45"/>
    </location>
</feature>
<keyword evidence="2" id="KW-0472">Membrane</keyword>
<dbReference type="EMBL" id="LFIW01002504">
    <property type="protein sequence ID" value="KZL68524.1"/>
    <property type="molecule type" value="Genomic_DNA"/>
</dbReference>
<keyword evidence="2" id="KW-0812">Transmembrane</keyword>
<keyword evidence="4" id="KW-1185">Reference proteome</keyword>
<sequence>MQKDSLEEEANQALQTTRFFGNWSMLQVVAVIVIFAFISSLSLSLENFDFNGAIKNLLRGLRWIGCRGRVFECLALFGPWTSTTANGRQDEAHWKQGTTQQLKATSPHLTSVRLHNSPSAGRQPRWESET</sequence>
<feature type="region of interest" description="Disordered" evidence="1">
    <location>
        <begin position="83"/>
        <end position="130"/>
    </location>
</feature>
<evidence type="ECO:0000256" key="2">
    <source>
        <dbReference type="SAM" id="Phobius"/>
    </source>
</evidence>